<protein>
    <recommendedName>
        <fullName evidence="3">DUF3969 family protein</fullName>
    </recommendedName>
</protein>
<dbReference type="RefSeq" id="WP_209879102.1">
    <property type="nucleotide sequence ID" value="NZ_JAGGLV010000033.1"/>
</dbReference>
<gene>
    <name evidence="1" type="ORF">J2Z70_006147</name>
</gene>
<evidence type="ECO:0000313" key="1">
    <source>
        <dbReference type="EMBL" id="MBP2115935.1"/>
    </source>
</evidence>
<evidence type="ECO:0008006" key="3">
    <source>
        <dbReference type="Google" id="ProtNLM"/>
    </source>
</evidence>
<dbReference type="Pfam" id="PF13108">
    <property type="entry name" value="DUF3969"/>
    <property type="match status" value="1"/>
</dbReference>
<keyword evidence="2" id="KW-1185">Reference proteome</keyword>
<comment type="caution">
    <text evidence="1">The sequence shown here is derived from an EMBL/GenBank/DDBJ whole genome shotgun (WGS) entry which is preliminary data.</text>
</comment>
<name>A0ABS4P0V5_9BACL</name>
<organism evidence="1 2">
    <name type="scientific">Paenibacillus silagei</name>
    <dbReference type="NCBI Taxonomy" id="1670801"/>
    <lineage>
        <taxon>Bacteria</taxon>
        <taxon>Bacillati</taxon>
        <taxon>Bacillota</taxon>
        <taxon>Bacilli</taxon>
        <taxon>Bacillales</taxon>
        <taxon>Paenibacillaceae</taxon>
        <taxon>Paenibacillus</taxon>
    </lineage>
</organism>
<evidence type="ECO:0000313" key="2">
    <source>
        <dbReference type="Proteomes" id="UP000773462"/>
    </source>
</evidence>
<accession>A0ABS4P0V5</accession>
<proteinExistence type="predicted"/>
<reference evidence="1 2" key="1">
    <citation type="submission" date="2021-03" db="EMBL/GenBank/DDBJ databases">
        <title>Genomic Encyclopedia of Type Strains, Phase IV (KMG-IV): sequencing the most valuable type-strain genomes for metagenomic binning, comparative biology and taxonomic classification.</title>
        <authorList>
            <person name="Goeker M."/>
        </authorList>
    </citation>
    <scope>NUCLEOTIDE SEQUENCE [LARGE SCALE GENOMIC DNA]</scope>
    <source>
        <strain evidence="1 2">DSM 101953</strain>
    </source>
</reference>
<dbReference type="InterPro" id="IPR025083">
    <property type="entry name" value="DUF3969"/>
</dbReference>
<dbReference type="EMBL" id="JAGGLV010000033">
    <property type="protein sequence ID" value="MBP2115935.1"/>
    <property type="molecule type" value="Genomic_DNA"/>
</dbReference>
<sequence>MNLQIELKHSEEIQKFLCVLNLGMLDSVLEGALTIEDAYTYLYRPYVAQLLEQNNANKKIIELFEECCMLEDIQDIAPEKLQDVLKLKRLETLDLLKSIPNTEKSMYWLNKFDE</sequence>
<dbReference type="Proteomes" id="UP000773462">
    <property type="component" value="Unassembled WGS sequence"/>
</dbReference>